<dbReference type="EMBL" id="JAZDUA010000068">
    <property type="protein sequence ID" value="KAK7869841.1"/>
    <property type="molecule type" value="Genomic_DNA"/>
</dbReference>
<dbReference type="AlphaFoldDB" id="A0AAN9VU47"/>
<keyword evidence="6 8" id="KW-1133">Transmembrane helix</keyword>
<sequence>MERLKGLGPSRMDVKRQYGAALVVSMLMFNYGLAAGWPATVLPHLMSPEESPLASGPVSLEDSTWLATLLTITGIPVAPLVAVACERWGRKSVGYLTGALHVFSNLLPAFSLTIEALYVSRSLLGWACAFGFIFTPLYIREISDDETRGPLGVLMTIVINVGVLAVYVIGTYCSVVTTSWLCALPAVLFLVLLFWLPETPVYLLMKGREDEARSALVFLRGPRYDVQAEVDCVNESLRSMKANVPGGPSILKELFTSKASRRAGIIMIGIMINQQFSGLFCIVSYTVQIFQEAGSNMSPYLSSIVVGFMMLVGTIVSVFLCKRMGRKILLIISDVFMAVSLFGMGLYFYLKHIGEDTSKFGWVTLVCLSVYIIGFNIGLGPISMLVYTEIFSPKLVSTALAVSGPIPGILSFIIGKFFYTVADIVGVYTCYWGFATTCALGVAFIIAAVPETKNRPIDSILKELEGISPEIESRPKKGYDPVDTNAI</sequence>
<dbReference type="InterPro" id="IPR036259">
    <property type="entry name" value="MFS_trans_sf"/>
</dbReference>
<evidence type="ECO:0000256" key="5">
    <source>
        <dbReference type="ARBA" id="ARBA00022692"/>
    </source>
</evidence>
<keyword evidence="3" id="KW-1003">Cell membrane</keyword>
<evidence type="ECO:0000313" key="11">
    <source>
        <dbReference type="Proteomes" id="UP001378592"/>
    </source>
</evidence>
<feature type="transmembrane region" description="Helical" evidence="8">
    <location>
        <begin position="431"/>
        <end position="449"/>
    </location>
</feature>
<feature type="transmembrane region" description="Helical" evidence="8">
    <location>
        <begin position="265"/>
        <end position="287"/>
    </location>
</feature>
<feature type="transmembrane region" description="Helical" evidence="8">
    <location>
        <begin position="118"/>
        <end position="139"/>
    </location>
</feature>
<feature type="transmembrane region" description="Helical" evidence="8">
    <location>
        <begin position="299"/>
        <end position="321"/>
    </location>
</feature>
<keyword evidence="4" id="KW-0762">Sugar transport</keyword>
<dbReference type="Proteomes" id="UP001378592">
    <property type="component" value="Unassembled WGS sequence"/>
</dbReference>
<feature type="domain" description="Major facilitator superfamily (MFS) profile" evidence="9">
    <location>
        <begin position="20"/>
        <end position="453"/>
    </location>
</feature>
<dbReference type="Gene3D" id="1.20.1250.20">
    <property type="entry name" value="MFS general substrate transporter like domains"/>
    <property type="match status" value="1"/>
</dbReference>
<evidence type="ECO:0000256" key="1">
    <source>
        <dbReference type="ARBA" id="ARBA00004651"/>
    </source>
</evidence>
<reference evidence="10 11" key="1">
    <citation type="submission" date="2024-03" db="EMBL/GenBank/DDBJ databases">
        <title>The genome assembly and annotation of the cricket Gryllus longicercus Weissman &amp; Gray.</title>
        <authorList>
            <person name="Szrajer S."/>
            <person name="Gray D."/>
            <person name="Ylla G."/>
        </authorList>
    </citation>
    <scope>NUCLEOTIDE SEQUENCE [LARGE SCALE GENOMIC DNA]</scope>
    <source>
        <strain evidence="10">DAG 2021-001</strain>
        <tissue evidence="10">Whole body minus gut</tissue>
    </source>
</reference>
<comment type="caution">
    <text evidence="10">The sequence shown here is derived from an EMBL/GenBank/DDBJ whole genome shotgun (WGS) entry which is preliminary data.</text>
</comment>
<name>A0AAN9VU47_9ORTH</name>
<comment type="subcellular location">
    <subcellularLocation>
        <location evidence="1">Cell membrane</location>
        <topology evidence="1">Multi-pass membrane protein</topology>
    </subcellularLocation>
</comment>
<feature type="transmembrane region" description="Helical" evidence="8">
    <location>
        <begin position="92"/>
        <end position="112"/>
    </location>
</feature>
<evidence type="ECO:0000256" key="7">
    <source>
        <dbReference type="ARBA" id="ARBA00023136"/>
    </source>
</evidence>
<feature type="transmembrane region" description="Helical" evidence="8">
    <location>
        <begin position="399"/>
        <end position="419"/>
    </location>
</feature>
<dbReference type="InterPro" id="IPR020846">
    <property type="entry name" value="MFS_dom"/>
</dbReference>
<dbReference type="InterPro" id="IPR005828">
    <property type="entry name" value="MFS_sugar_transport-like"/>
</dbReference>
<evidence type="ECO:0000256" key="4">
    <source>
        <dbReference type="ARBA" id="ARBA00022597"/>
    </source>
</evidence>
<protein>
    <recommendedName>
        <fullName evidence="9">Major facilitator superfamily (MFS) profile domain-containing protein</fullName>
    </recommendedName>
</protein>
<accession>A0AAN9VU47</accession>
<keyword evidence="2" id="KW-0813">Transport</keyword>
<dbReference type="Pfam" id="PF00083">
    <property type="entry name" value="Sugar_tr"/>
    <property type="match status" value="1"/>
</dbReference>
<dbReference type="PANTHER" id="PTHR48021">
    <property type="match status" value="1"/>
</dbReference>
<evidence type="ECO:0000313" key="10">
    <source>
        <dbReference type="EMBL" id="KAK7869841.1"/>
    </source>
</evidence>
<feature type="transmembrane region" description="Helical" evidence="8">
    <location>
        <begin position="175"/>
        <end position="196"/>
    </location>
</feature>
<dbReference type="GO" id="GO:0005886">
    <property type="term" value="C:plasma membrane"/>
    <property type="evidence" value="ECO:0007669"/>
    <property type="project" value="UniProtKB-SubCell"/>
</dbReference>
<proteinExistence type="predicted"/>
<dbReference type="FunFam" id="1.20.1250.20:FF:000218">
    <property type="entry name" value="facilitated trehalose transporter Tret1"/>
    <property type="match status" value="1"/>
</dbReference>
<dbReference type="PANTHER" id="PTHR48021:SF1">
    <property type="entry name" value="GH07001P-RELATED"/>
    <property type="match status" value="1"/>
</dbReference>
<evidence type="ECO:0000256" key="2">
    <source>
        <dbReference type="ARBA" id="ARBA00022448"/>
    </source>
</evidence>
<feature type="transmembrane region" description="Helical" evidence="8">
    <location>
        <begin position="362"/>
        <end position="387"/>
    </location>
</feature>
<dbReference type="PRINTS" id="PR00171">
    <property type="entry name" value="SUGRTRNSPORT"/>
</dbReference>
<feature type="transmembrane region" description="Helical" evidence="8">
    <location>
        <begin position="151"/>
        <end position="169"/>
    </location>
</feature>
<feature type="transmembrane region" description="Helical" evidence="8">
    <location>
        <begin position="21"/>
        <end position="45"/>
    </location>
</feature>
<dbReference type="SUPFAM" id="SSF103473">
    <property type="entry name" value="MFS general substrate transporter"/>
    <property type="match status" value="1"/>
</dbReference>
<evidence type="ECO:0000256" key="8">
    <source>
        <dbReference type="SAM" id="Phobius"/>
    </source>
</evidence>
<dbReference type="PROSITE" id="PS50850">
    <property type="entry name" value="MFS"/>
    <property type="match status" value="1"/>
</dbReference>
<evidence type="ECO:0000259" key="9">
    <source>
        <dbReference type="PROSITE" id="PS50850"/>
    </source>
</evidence>
<feature type="transmembrane region" description="Helical" evidence="8">
    <location>
        <begin position="65"/>
        <end position="85"/>
    </location>
</feature>
<dbReference type="GO" id="GO:0022857">
    <property type="term" value="F:transmembrane transporter activity"/>
    <property type="evidence" value="ECO:0007669"/>
    <property type="project" value="InterPro"/>
</dbReference>
<gene>
    <name evidence="10" type="ORF">R5R35_008058</name>
</gene>
<organism evidence="10 11">
    <name type="scientific">Gryllus longicercus</name>
    <dbReference type="NCBI Taxonomy" id="2509291"/>
    <lineage>
        <taxon>Eukaryota</taxon>
        <taxon>Metazoa</taxon>
        <taxon>Ecdysozoa</taxon>
        <taxon>Arthropoda</taxon>
        <taxon>Hexapoda</taxon>
        <taxon>Insecta</taxon>
        <taxon>Pterygota</taxon>
        <taxon>Neoptera</taxon>
        <taxon>Polyneoptera</taxon>
        <taxon>Orthoptera</taxon>
        <taxon>Ensifera</taxon>
        <taxon>Gryllidea</taxon>
        <taxon>Grylloidea</taxon>
        <taxon>Gryllidae</taxon>
        <taxon>Gryllinae</taxon>
        <taxon>Gryllus</taxon>
    </lineage>
</organism>
<evidence type="ECO:0000256" key="6">
    <source>
        <dbReference type="ARBA" id="ARBA00022989"/>
    </source>
</evidence>
<dbReference type="InterPro" id="IPR050549">
    <property type="entry name" value="MFS_Trehalose_Transporter"/>
</dbReference>
<keyword evidence="5 8" id="KW-0812">Transmembrane</keyword>
<dbReference type="InterPro" id="IPR003663">
    <property type="entry name" value="Sugar/inositol_transpt"/>
</dbReference>
<keyword evidence="7 8" id="KW-0472">Membrane</keyword>
<feature type="transmembrane region" description="Helical" evidence="8">
    <location>
        <begin position="328"/>
        <end position="350"/>
    </location>
</feature>
<evidence type="ECO:0000256" key="3">
    <source>
        <dbReference type="ARBA" id="ARBA00022475"/>
    </source>
</evidence>
<keyword evidence="11" id="KW-1185">Reference proteome</keyword>